<name>A0A8H7BHI1_9FUNG</name>
<comment type="caution">
    <text evidence="1">The sequence shown here is derived from an EMBL/GenBank/DDBJ whole genome shotgun (WGS) entry which is preliminary data.</text>
</comment>
<evidence type="ECO:0000313" key="2">
    <source>
        <dbReference type="Proteomes" id="UP000605846"/>
    </source>
</evidence>
<gene>
    <name evidence="1" type="ORF">EC973_003129</name>
</gene>
<proteinExistence type="predicted"/>
<evidence type="ECO:0000313" key="1">
    <source>
        <dbReference type="EMBL" id="KAF7722464.1"/>
    </source>
</evidence>
<dbReference type="Proteomes" id="UP000605846">
    <property type="component" value="Unassembled WGS sequence"/>
</dbReference>
<reference evidence="1" key="1">
    <citation type="submission" date="2020-01" db="EMBL/GenBank/DDBJ databases">
        <title>Genome Sequencing of Three Apophysomyces-Like Fungal Strains Confirms a Novel Fungal Genus in the Mucoromycota with divergent Burkholderia-like Endosymbiotic Bacteria.</title>
        <authorList>
            <person name="Stajich J.E."/>
            <person name="Macias A.M."/>
            <person name="Carter-House D."/>
            <person name="Lovett B."/>
            <person name="Kasson L.R."/>
            <person name="Berry K."/>
            <person name="Grigoriev I."/>
            <person name="Chang Y."/>
            <person name="Spatafora J."/>
            <person name="Kasson M.T."/>
        </authorList>
    </citation>
    <scope>NUCLEOTIDE SEQUENCE</scope>
    <source>
        <strain evidence="1">NRRL A-21654</strain>
    </source>
</reference>
<dbReference type="OrthoDB" id="2277655at2759"/>
<keyword evidence="2" id="KW-1185">Reference proteome</keyword>
<dbReference type="EMBL" id="JABAYA010000194">
    <property type="protein sequence ID" value="KAF7722464.1"/>
    <property type="molecule type" value="Genomic_DNA"/>
</dbReference>
<protein>
    <submittedName>
        <fullName evidence="1">Uncharacterized protein</fullName>
    </submittedName>
</protein>
<accession>A0A8H7BHI1</accession>
<organism evidence="1 2">
    <name type="scientific">Apophysomyces ossiformis</name>
    <dbReference type="NCBI Taxonomy" id="679940"/>
    <lineage>
        <taxon>Eukaryota</taxon>
        <taxon>Fungi</taxon>
        <taxon>Fungi incertae sedis</taxon>
        <taxon>Mucoromycota</taxon>
        <taxon>Mucoromycotina</taxon>
        <taxon>Mucoromycetes</taxon>
        <taxon>Mucorales</taxon>
        <taxon>Mucorineae</taxon>
        <taxon>Mucoraceae</taxon>
        <taxon>Apophysomyces</taxon>
    </lineage>
</organism>
<sequence>MEFVKPWFKRFDLGVCEVKSPGAKNAGVFSNHVKLGLDMKEMLISLIKEGLDDARVCSFLVKGYNIDTYVMDLQHPPIYRMTLLSSTRLPDSVATFSLFPSLFRNVLHIKNIASSVAYRTDALQSSKSKGKQKAKSISTIIKLRRRNMCAFDKEGFDFVRAIYYEVKVLMSLKSNELPPFPLGTKNAIIGTIQMEEKVVLMKKNKDKSTVGEHGLFTLL</sequence>
<dbReference type="AlphaFoldDB" id="A0A8H7BHI1"/>